<evidence type="ECO:0000256" key="1">
    <source>
        <dbReference type="SAM" id="MobiDB-lite"/>
    </source>
</evidence>
<proteinExistence type="predicted"/>
<feature type="compositionally biased region" description="Basic and acidic residues" evidence="1">
    <location>
        <begin position="1"/>
        <end position="16"/>
    </location>
</feature>
<protein>
    <submittedName>
        <fullName evidence="2">Uncharacterized protein</fullName>
    </submittedName>
</protein>
<comment type="caution">
    <text evidence="2">The sequence shown here is derived from an EMBL/GenBank/DDBJ whole genome shotgun (WGS) entry which is preliminary data.</text>
</comment>
<gene>
    <name evidence="2" type="ORF">HF852_08655</name>
</gene>
<reference evidence="2 3" key="1">
    <citation type="submission" date="2020-04" db="EMBL/GenBank/DDBJ databases">
        <authorList>
            <person name="Hitch T.C.A."/>
            <person name="Wylensek D."/>
            <person name="Clavel T."/>
        </authorList>
    </citation>
    <scope>NUCLEOTIDE SEQUENCE [LARGE SCALE GENOMIC DNA]</scope>
    <source>
        <strain evidence="2 3">BL-383-APC-2I</strain>
    </source>
</reference>
<organism evidence="2 3">
    <name type="scientific">Corynebacterium xerosis</name>
    <dbReference type="NCBI Taxonomy" id="1725"/>
    <lineage>
        <taxon>Bacteria</taxon>
        <taxon>Bacillati</taxon>
        <taxon>Actinomycetota</taxon>
        <taxon>Actinomycetes</taxon>
        <taxon>Mycobacteriales</taxon>
        <taxon>Corynebacteriaceae</taxon>
        <taxon>Corynebacterium</taxon>
    </lineage>
</organism>
<accession>A0A7X9XTZ7</accession>
<dbReference type="EMBL" id="JABAGA010000005">
    <property type="protein sequence ID" value="NMF09661.1"/>
    <property type="molecule type" value="Genomic_DNA"/>
</dbReference>
<dbReference type="Proteomes" id="UP000589552">
    <property type="component" value="Unassembled WGS sequence"/>
</dbReference>
<evidence type="ECO:0000313" key="2">
    <source>
        <dbReference type="EMBL" id="NMF09661.1"/>
    </source>
</evidence>
<name>A0A7X9XTZ7_9CORY</name>
<sequence>MTDPRNDRDHDPKDDAAENPGGTQPTEQDVDQELEETFPASDPPANY</sequence>
<feature type="region of interest" description="Disordered" evidence="1">
    <location>
        <begin position="1"/>
        <end position="47"/>
    </location>
</feature>
<dbReference type="RefSeq" id="WP_168937984.1">
    <property type="nucleotide sequence ID" value="NZ_DYUU01000067.1"/>
</dbReference>
<evidence type="ECO:0000313" key="3">
    <source>
        <dbReference type="Proteomes" id="UP000589552"/>
    </source>
</evidence>
<dbReference type="AlphaFoldDB" id="A0A7X9XTZ7"/>